<reference evidence="2" key="1">
    <citation type="journal article" date="2020" name="Stud. Mycol.">
        <title>101 Dothideomycetes genomes: a test case for predicting lifestyles and emergence of pathogens.</title>
        <authorList>
            <person name="Haridas S."/>
            <person name="Albert R."/>
            <person name="Binder M."/>
            <person name="Bloem J."/>
            <person name="Labutti K."/>
            <person name="Salamov A."/>
            <person name="Andreopoulos B."/>
            <person name="Baker S."/>
            <person name="Barry K."/>
            <person name="Bills G."/>
            <person name="Bluhm B."/>
            <person name="Cannon C."/>
            <person name="Castanera R."/>
            <person name="Culley D."/>
            <person name="Daum C."/>
            <person name="Ezra D."/>
            <person name="Gonzalez J."/>
            <person name="Henrissat B."/>
            <person name="Kuo A."/>
            <person name="Liang C."/>
            <person name="Lipzen A."/>
            <person name="Lutzoni F."/>
            <person name="Magnuson J."/>
            <person name="Mondo S."/>
            <person name="Nolan M."/>
            <person name="Ohm R."/>
            <person name="Pangilinan J."/>
            <person name="Park H.-J."/>
            <person name="Ramirez L."/>
            <person name="Alfaro M."/>
            <person name="Sun H."/>
            <person name="Tritt A."/>
            <person name="Yoshinaga Y."/>
            <person name="Zwiers L.-H."/>
            <person name="Turgeon B."/>
            <person name="Goodwin S."/>
            <person name="Spatafora J."/>
            <person name="Crous P."/>
            <person name="Grigoriev I."/>
        </authorList>
    </citation>
    <scope>NUCLEOTIDE SEQUENCE</scope>
    <source>
        <strain evidence="2">CBS 109.77</strain>
    </source>
</reference>
<evidence type="ECO:0000313" key="3">
    <source>
        <dbReference type="Proteomes" id="UP000799757"/>
    </source>
</evidence>
<protein>
    <submittedName>
        <fullName evidence="2">Uncharacterized protein</fullName>
    </submittedName>
</protein>
<name>A0A6A6XG77_9PLEO</name>
<evidence type="ECO:0000256" key="1">
    <source>
        <dbReference type="SAM" id="MobiDB-lite"/>
    </source>
</evidence>
<gene>
    <name evidence="2" type="ORF">K505DRAFT_360199</name>
</gene>
<feature type="region of interest" description="Disordered" evidence="1">
    <location>
        <begin position="1"/>
        <end position="24"/>
    </location>
</feature>
<dbReference type="EMBL" id="MU001859">
    <property type="protein sequence ID" value="KAF2795432.1"/>
    <property type="molecule type" value="Genomic_DNA"/>
</dbReference>
<organism evidence="2 3">
    <name type="scientific">Melanomma pulvis-pyrius CBS 109.77</name>
    <dbReference type="NCBI Taxonomy" id="1314802"/>
    <lineage>
        <taxon>Eukaryota</taxon>
        <taxon>Fungi</taxon>
        <taxon>Dikarya</taxon>
        <taxon>Ascomycota</taxon>
        <taxon>Pezizomycotina</taxon>
        <taxon>Dothideomycetes</taxon>
        <taxon>Pleosporomycetidae</taxon>
        <taxon>Pleosporales</taxon>
        <taxon>Melanommataceae</taxon>
        <taxon>Melanomma</taxon>
    </lineage>
</organism>
<accession>A0A6A6XG77</accession>
<keyword evidence="3" id="KW-1185">Reference proteome</keyword>
<evidence type="ECO:0000313" key="2">
    <source>
        <dbReference type="EMBL" id="KAF2795432.1"/>
    </source>
</evidence>
<dbReference type="Proteomes" id="UP000799757">
    <property type="component" value="Unassembled WGS sequence"/>
</dbReference>
<proteinExistence type="predicted"/>
<dbReference type="AlphaFoldDB" id="A0A6A6XG77"/>
<sequence>MASSSLSNNSSDNNSNSNSNADTKPQTPLLTTALILPLHSSLHALLTTSPNVLQYLTISISLPPELSTPHTMRWSLAPIWTEKSTNWLWEINLSALKALGRSLQRVQFSINYPHFRRRDNGQVRACARAFEQVQREMVRLANKLVREYFTEHLDERLAVRNVEVTRAPNGVSVGKDGEWRLERTGLLRWMDTEDNKTFYFEQLVGEEGRVRKWYCQQFGELVSVEI</sequence>